<dbReference type="GO" id="GO:0016705">
    <property type="term" value="F:oxidoreductase activity, acting on paired donors, with incorporation or reduction of molecular oxygen"/>
    <property type="evidence" value="ECO:0007669"/>
    <property type="project" value="InterPro"/>
</dbReference>
<dbReference type="GO" id="GO:0020037">
    <property type="term" value="F:heme binding"/>
    <property type="evidence" value="ECO:0007669"/>
    <property type="project" value="InterPro"/>
</dbReference>
<evidence type="ECO:0000256" key="1">
    <source>
        <dbReference type="ARBA" id="ARBA00010617"/>
    </source>
</evidence>
<dbReference type="InterPro" id="IPR050651">
    <property type="entry name" value="Plant_Cytochrome_P450_Monoox"/>
</dbReference>
<dbReference type="PANTHER" id="PTHR47947">
    <property type="entry name" value="CYTOCHROME P450 82C3-RELATED"/>
    <property type="match status" value="1"/>
</dbReference>
<dbReference type="Pfam" id="PF00067">
    <property type="entry name" value="p450"/>
    <property type="match status" value="1"/>
</dbReference>
<keyword evidence="3 7" id="KW-0479">Metal-binding</keyword>
<dbReference type="eggNOG" id="KOG0156">
    <property type="taxonomic scope" value="Eukaryota"/>
</dbReference>
<accession>W9RRM5</accession>
<dbReference type="STRING" id="981085.W9RRM5"/>
<evidence type="ECO:0000256" key="3">
    <source>
        <dbReference type="ARBA" id="ARBA00022723"/>
    </source>
</evidence>
<dbReference type="GO" id="GO:0004497">
    <property type="term" value="F:monooxygenase activity"/>
    <property type="evidence" value="ECO:0007669"/>
    <property type="project" value="UniProtKB-KW"/>
</dbReference>
<evidence type="ECO:0000256" key="5">
    <source>
        <dbReference type="ARBA" id="ARBA00023004"/>
    </source>
</evidence>
<evidence type="ECO:0000256" key="9">
    <source>
        <dbReference type="SAM" id="Phobius"/>
    </source>
</evidence>
<dbReference type="PRINTS" id="PR00463">
    <property type="entry name" value="EP450I"/>
</dbReference>
<comment type="cofactor">
    <cofactor evidence="7">
        <name>heme</name>
        <dbReference type="ChEBI" id="CHEBI:30413"/>
    </cofactor>
</comment>
<dbReference type="CDD" id="cd20653">
    <property type="entry name" value="CYP81"/>
    <property type="match status" value="1"/>
</dbReference>
<dbReference type="GO" id="GO:0005506">
    <property type="term" value="F:iron ion binding"/>
    <property type="evidence" value="ECO:0007669"/>
    <property type="project" value="InterPro"/>
</dbReference>
<dbReference type="PANTHER" id="PTHR47947:SF20">
    <property type="entry name" value="CYTOCHROME P450 FAMILY PROTEIN"/>
    <property type="match status" value="1"/>
</dbReference>
<gene>
    <name evidence="10" type="ORF">L484_006810</name>
</gene>
<dbReference type="AlphaFoldDB" id="W9RRM5"/>
<proteinExistence type="inferred from homology"/>
<feature type="binding site" description="axial binding residue" evidence="7">
    <location>
        <position position="448"/>
    </location>
    <ligand>
        <name>heme</name>
        <dbReference type="ChEBI" id="CHEBI:30413"/>
    </ligand>
    <ligandPart>
        <name>Fe</name>
        <dbReference type="ChEBI" id="CHEBI:18248"/>
    </ligandPart>
</feature>
<dbReference type="Proteomes" id="UP000030645">
    <property type="component" value="Unassembled WGS sequence"/>
</dbReference>
<evidence type="ECO:0000313" key="10">
    <source>
        <dbReference type="EMBL" id="EXB89256.1"/>
    </source>
</evidence>
<dbReference type="InterPro" id="IPR017972">
    <property type="entry name" value="Cyt_P450_CS"/>
</dbReference>
<name>W9RRM5_9ROSA</name>
<keyword evidence="2 7" id="KW-0349">Heme</keyword>
<comment type="similarity">
    <text evidence="1 8">Belongs to the cytochrome P450 family.</text>
</comment>
<keyword evidence="4 8" id="KW-0560">Oxidoreductase</keyword>
<dbReference type="Gene3D" id="1.10.630.10">
    <property type="entry name" value="Cytochrome P450"/>
    <property type="match status" value="1"/>
</dbReference>
<dbReference type="InterPro" id="IPR036396">
    <property type="entry name" value="Cyt_P450_sf"/>
</dbReference>
<evidence type="ECO:0000313" key="11">
    <source>
        <dbReference type="Proteomes" id="UP000030645"/>
    </source>
</evidence>
<keyword evidence="11" id="KW-1185">Reference proteome</keyword>
<evidence type="ECO:0000256" key="7">
    <source>
        <dbReference type="PIRSR" id="PIRSR602401-1"/>
    </source>
</evidence>
<sequence length="484" mass="54918">MENNTNFYFYFYSLAVIIIFTHLLKILVKTEQSKRQTNNNLPPSPPSLPIIGHLHLLKEPIHRTLQSLSSKYGKVLLLRCGSRKLLLISSASAAEECFTKNDVVFANRPHTLAGKIFHYNYSTVSVAPYGDHWRNLRRVMTLELFSSSRLAAFSSVREGEVKLLLEQIKQICEQGMTTIDLKSKFVEISFNVMTMMLVGKRFYGEYVEDVEEAKRIRDVIRRGVELSGAFDVGNFLPMLQWMDVLGAERKMVGVMAEMDKFLQGLIEERRRIMRRDQVKTTVVDNMLALQETEPETFTDDIIKGIVLVLLVAGTDTSSATMEWAMSLLLNHPDAMKRVKDEIDTTVREHGRPLDEHELPKLNYLRNVINETHRLYPSVPLLVPHESSEDCIVGGFHVPRGTILLVNAWAIHRDPEVWEDPKKFVPERFEAWSDEGCGLIPFGAGRRGCPGAGLGSRVVGLTLGALIQSFEWKRIGEEEVDMAEG</sequence>
<organism evidence="10 11">
    <name type="scientific">Morus notabilis</name>
    <dbReference type="NCBI Taxonomy" id="981085"/>
    <lineage>
        <taxon>Eukaryota</taxon>
        <taxon>Viridiplantae</taxon>
        <taxon>Streptophyta</taxon>
        <taxon>Embryophyta</taxon>
        <taxon>Tracheophyta</taxon>
        <taxon>Spermatophyta</taxon>
        <taxon>Magnoliopsida</taxon>
        <taxon>eudicotyledons</taxon>
        <taxon>Gunneridae</taxon>
        <taxon>Pentapetalae</taxon>
        <taxon>rosids</taxon>
        <taxon>fabids</taxon>
        <taxon>Rosales</taxon>
        <taxon>Moraceae</taxon>
        <taxon>Moreae</taxon>
        <taxon>Morus</taxon>
    </lineage>
</organism>
<dbReference type="SUPFAM" id="SSF48264">
    <property type="entry name" value="Cytochrome P450"/>
    <property type="match status" value="1"/>
</dbReference>
<dbReference type="PROSITE" id="PS00086">
    <property type="entry name" value="CYTOCHROME_P450"/>
    <property type="match status" value="1"/>
</dbReference>
<evidence type="ECO:0000256" key="6">
    <source>
        <dbReference type="ARBA" id="ARBA00023033"/>
    </source>
</evidence>
<dbReference type="InterPro" id="IPR001128">
    <property type="entry name" value="Cyt_P450"/>
</dbReference>
<dbReference type="EMBL" id="KE345004">
    <property type="protein sequence ID" value="EXB89256.1"/>
    <property type="molecule type" value="Genomic_DNA"/>
</dbReference>
<evidence type="ECO:0000256" key="4">
    <source>
        <dbReference type="ARBA" id="ARBA00023002"/>
    </source>
</evidence>
<feature type="transmembrane region" description="Helical" evidence="9">
    <location>
        <begin position="6"/>
        <end position="28"/>
    </location>
</feature>
<dbReference type="PRINTS" id="PR00385">
    <property type="entry name" value="P450"/>
</dbReference>
<evidence type="ECO:0000256" key="2">
    <source>
        <dbReference type="ARBA" id="ARBA00022617"/>
    </source>
</evidence>
<keyword evidence="9" id="KW-1133">Transmembrane helix</keyword>
<keyword evidence="9" id="KW-0812">Transmembrane</keyword>
<keyword evidence="5 7" id="KW-0408">Iron</keyword>
<reference evidence="11" key="1">
    <citation type="submission" date="2013-01" db="EMBL/GenBank/DDBJ databases">
        <title>Draft Genome Sequence of a Mulberry Tree, Morus notabilis C.K. Schneid.</title>
        <authorList>
            <person name="He N."/>
            <person name="Zhao S."/>
        </authorList>
    </citation>
    <scope>NUCLEOTIDE SEQUENCE</scope>
</reference>
<protein>
    <submittedName>
        <fullName evidence="10">Isoflavone 2'-hydroxylase</fullName>
    </submittedName>
</protein>
<keyword evidence="9" id="KW-0472">Membrane</keyword>
<dbReference type="InterPro" id="IPR002401">
    <property type="entry name" value="Cyt_P450_E_grp-I"/>
</dbReference>
<keyword evidence="6 8" id="KW-0503">Monooxygenase</keyword>
<dbReference type="FunFam" id="1.10.630.10:FF:000081">
    <property type="entry name" value="Cytochrome P450 CYP81N5"/>
    <property type="match status" value="1"/>
</dbReference>
<evidence type="ECO:0000256" key="8">
    <source>
        <dbReference type="RuleBase" id="RU000461"/>
    </source>
</evidence>